<dbReference type="InterPro" id="IPR059177">
    <property type="entry name" value="GH29D-like_dom"/>
</dbReference>
<organism evidence="2 3">
    <name type="scientific">Pontiella desulfatans</name>
    <dbReference type="NCBI Taxonomy" id="2750659"/>
    <lineage>
        <taxon>Bacteria</taxon>
        <taxon>Pseudomonadati</taxon>
        <taxon>Kiritimatiellota</taxon>
        <taxon>Kiritimatiellia</taxon>
        <taxon>Kiritimatiellales</taxon>
        <taxon>Pontiellaceae</taxon>
        <taxon>Pontiella</taxon>
    </lineage>
</organism>
<dbReference type="InterPro" id="IPR001322">
    <property type="entry name" value="Lamin_tail_dom"/>
</dbReference>
<gene>
    <name evidence="2" type="ORF">PDESU_01485</name>
</gene>
<accession>A0A6C2U009</accession>
<dbReference type="PROSITE" id="PS51841">
    <property type="entry name" value="LTD"/>
    <property type="match status" value="2"/>
</dbReference>
<protein>
    <recommendedName>
        <fullName evidence="1">LTD domain-containing protein</fullName>
    </recommendedName>
</protein>
<evidence type="ECO:0000259" key="1">
    <source>
        <dbReference type="PROSITE" id="PS51841"/>
    </source>
</evidence>
<proteinExistence type="predicted"/>
<dbReference type="Pfam" id="PF13290">
    <property type="entry name" value="CHB_HEX_C_1"/>
    <property type="match status" value="1"/>
</dbReference>
<dbReference type="Gene3D" id="2.60.40.1260">
    <property type="entry name" value="Lamin Tail domain"/>
    <property type="match status" value="1"/>
</dbReference>
<evidence type="ECO:0000313" key="2">
    <source>
        <dbReference type="EMBL" id="VGO12931.1"/>
    </source>
</evidence>
<reference evidence="2 3" key="1">
    <citation type="submission" date="2019-04" db="EMBL/GenBank/DDBJ databases">
        <authorList>
            <person name="Van Vliet M D."/>
        </authorList>
    </citation>
    <scope>NUCLEOTIDE SEQUENCE [LARGE SCALE GENOMIC DNA]</scope>
    <source>
        <strain evidence="2 3">F1</strain>
    </source>
</reference>
<evidence type="ECO:0000313" key="3">
    <source>
        <dbReference type="Proteomes" id="UP000366872"/>
    </source>
</evidence>
<name>A0A6C2U009_PONDE</name>
<dbReference type="Pfam" id="PF08757">
    <property type="entry name" value="CotH"/>
    <property type="match status" value="1"/>
</dbReference>
<sequence>MALLLFSGQAVFAIEQVADTRFSIDRGFYASATNLVVSSETVGATIAYTLDGSDPRTSSSAMQGPAPATIWIDPQNSSGKWRTTPGVMVRAYAYKAGMLPSNVDTHTYLFIEKVRTQGDIRPEGGSVFWESTEMDPAIINDPAYSNELDEALLSIPTLSIVMDHEDLFGEEGMHRSDNMNLDWERPCSIELIYPEGLRFSGFKGFQIDCGIKNQGASDYMHSLGYDHKQSFGLRFRRQYGSGQLNYPFFEHAPLNADSECGSYDKLILRAGHNKSYGMWWDAEHTVYTRDQLSRDLQIDMTGVGGHGSFVHLYLNGIYWGLYNPCERLDDAFAASYLGGNEQDYFCFKGKGGDTAGDNTRFYEWLNTTSKSSDPATLHEYCNIDNHADMVMFSIYATIGDFPQYYAGIRNNPGGQVHFFNWDVEDSFGGGGRRSSDDPSYGTISNDKFAGFDNMYDNNPEYRMNFADRTYKACFNGGVLTEEHVLESWNRLCDTIESAMVAESARWGDEREGETGTTYTRNDHWIPARDAVTAGIIGKTDKLVTMFRNDDLLPTVKAPRFKEGGSVIDVALKEVAAGFNLSIEREGSSGTVYYTTDGSDPRAVGGAVQGTDAGDATSLVLNASTCVKARTLDGSVWSALHEATFFIDRDWSDLKITEIMYNPQDATMATNAAITSIIGDAGSIDPNYTNRALLVFAAPLPIALTGGDKVLVSGAANPANNGTFSIAKVIYEGSIGQNRTQNVLLTEALADESTGGLTADFLYDGDRFEFLELKNTGGSPLPLSGVTFTRGVDYTFPNGTILSPGGFAILARNPWDFARRYPAVTPLGSFPASSLDNDGEHVELAFNTGIRHQVLGTVTSSEGYGAVIFPAVPSGIGAGDRLRISHAGYPSSQKMFTIQSVVGNIVFVNDPLPTEPQGAKALFFDLITSVEFNDREPWPRPADGYGFSLTPTNANPVGDQDLAGAWRASANADGSPGADDPVPEIAGIKVNEALTHTDQPQRDTIELYNPGAQMVDLGGWFLTDDRDLPQKWTIPAGTLISANGYQVFYEGHYVSTNLEFSANEFGSAFSLGSTGDDVYLFSPTLGYSHGFSVEGAFNGISFGRYLTSQGEEHFPSQQQFTPMATNSEPLVGAVIITEIMYNPAEGSHEYIELFNASASAVPLHDPANPTNTWELGGIGFAFPTNHIAIGAGQALLLVRDTTTPEWFRSTHGIPPEVQIFTYDGKLDNGGETLTLRAPDEPVQTGTHAGKVPYVVIDRVAYDDAMPWPAEPDGDGYSLERIDGAAYGNDVINWRKSTVSGGTPGVVDTVPPVPSFTDNDGDGLDDNWETTYFMSTNHPGGNPDEDYDLDGQSNLEEFISGTNPTNEGSRFGIALATAATNGSTHFVISWDAANDRIYDVLWAPGLNQGFLLLESGIAFPQNSYTDTVHSAGSSCFYRVVVRMPLPGDIDADGLPDAWESLYFASAEAAAAGIDSDGDRMSNIGEFIAGTDPTNAASRLEFSTIRPSTNGLVLEWNAVTGRVYRIHWGDTLGQPLPPLSPPMPYPQGTYTDTVHGAENKGFYDLRVELEK</sequence>
<dbReference type="SUPFAM" id="SSF74853">
    <property type="entry name" value="Lamin A/C globular tail domain"/>
    <property type="match status" value="2"/>
</dbReference>
<keyword evidence="3" id="KW-1185">Reference proteome</keyword>
<feature type="domain" description="LTD" evidence="1">
    <location>
        <begin position="980"/>
        <end position="1103"/>
    </location>
</feature>
<dbReference type="Pfam" id="PF00932">
    <property type="entry name" value="LTD"/>
    <property type="match status" value="1"/>
</dbReference>
<dbReference type="Proteomes" id="UP000366872">
    <property type="component" value="Unassembled WGS sequence"/>
</dbReference>
<dbReference type="InterPro" id="IPR036415">
    <property type="entry name" value="Lamin_tail_dom_sf"/>
</dbReference>
<dbReference type="InterPro" id="IPR014867">
    <property type="entry name" value="Spore_coat_CotH_CotH2/3/7"/>
</dbReference>
<feature type="domain" description="LTD" evidence="1">
    <location>
        <begin position="737"/>
        <end position="865"/>
    </location>
</feature>
<dbReference type="EMBL" id="CAAHFG010000001">
    <property type="protein sequence ID" value="VGO12931.1"/>
    <property type="molecule type" value="Genomic_DNA"/>
</dbReference>